<protein>
    <recommendedName>
        <fullName evidence="2">Myb-like DNA-binding domain-containing protein</fullName>
    </recommendedName>
</protein>
<feature type="region of interest" description="Disordered" evidence="1">
    <location>
        <begin position="58"/>
        <end position="127"/>
    </location>
</feature>
<dbReference type="Proteomes" id="UP001283341">
    <property type="component" value="Unassembled WGS sequence"/>
</dbReference>
<sequence length="251" mass="27713">MSSKDSQSTMLLLAMLQQISQKDLARIDWDMVANNPILPQKISNGHAARMRWHRLRNSVVGGDEPAQRRARASTAGSDTKSRVSKKRKGDKSVKANDSTKPELFVTEQQRPGPTPTATTSTTTTTDTYARVNHNSINSMRLPTPASDSDALGTPQAFPPSPTSELLHTNGTFDFPGAPHGAWQSSYTGFGGYDLNTYSTAFDDHPHHPQHAAEELAMLEHEAAETQVMVKHEDWDHNNNSNQLDYDQHGHC</sequence>
<feature type="compositionally biased region" description="Low complexity" evidence="1">
    <location>
        <begin position="115"/>
        <end position="127"/>
    </location>
</feature>
<dbReference type="Pfam" id="PF22980">
    <property type="entry name" value="Myb_DNA-bind_8"/>
    <property type="match status" value="1"/>
</dbReference>
<dbReference type="AlphaFoldDB" id="A0AAE0HYD1"/>
<organism evidence="3 4">
    <name type="scientific">Apodospora peruviana</name>
    <dbReference type="NCBI Taxonomy" id="516989"/>
    <lineage>
        <taxon>Eukaryota</taxon>
        <taxon>Fungi</taxon>
        <taxon>Dikarya</taxon>
        <taxon>Ascomycota</taxon>
        <taxon>Pezizomycotina</taxon>
        <taxon>Sordariomycetes</taxon>
        <taxon>Sordariomycetidae</taxon>
        <taxon>Sordariales</taxon>
        <taxon>Lasiosphaeriaceae</taxon>
        <taxon>Apodospora</taxon>
    </lineage>
</organism>
<comment type="caution">
    <text evidence="3">The sequence shown here is derived from an EMBL/GenBank/DDBJ whole genome shotgun (WGS) entry which is preliminary data.</text>
</comment>
<dbReference type="EMBL" id="JAUEDM010000006">
    <property type="protein sequence ID" value="KAK3315174.1"/>
    <property type="molecule type" value="Genomic_DNA"/>
</dbReference>
<reference evidence="3" key="1">
    <citation type="journal article" date="2023" name="Mol. Phylogenet. Evol.">
        <title>Genome-scale phylogeny and comparative genomics of the fungal order Sordariales.</title>
        <authorList>
            <person name="Hensen N."/>
            <person name="Bonometti L."/>
            <person name="Westerberg I."/>
            <person name="Brannstrom I.O."/>
            <person name="Guillou S."/>
            <person name="Cros-Aarteil S."/>
            <person name="Calhoun S."/>
            <person name="Haridas S."/>
            <person name="Kuo A."/>
            <person name="Mondo S."/>
            <person name="Pangilinan J."/>
            <person name="Riley R."/>
            <person name="LaButti K."/>
            <person name="Andreopoulos B."/>
            <person name="Lipzen A."/>
            <person name="Chen C."/>
            <person name="Yan M."/>
            <person name="Daum C."/>
            <person name="Ng V."/>
            <person name="Clum A."/>
            <person name="Steindorff A."/>
            <person name="Ohm R.A."/>
            <person name="Martin F."/>
            <person name="Silar P."/>
            <person name="Natvig D.O."/>
            <person name="Lalanne C."/>
            <person name="Gautier V."/>
            <person name="Ament-Velasquez S.L."/>
            <person name="Kruys A."/>
            <person name="Hutchinson M.I."/>
            <person name="Powell A.J."/>
            <person name="Barry K."/>
            <person name="Miller A.N."/>
            <person name="Grigoriev I.V."/>
            <person name="Debuchy R."/>
            <person name="Gladieux P."/>
            <person name="Hiltunen Thoren M."/>
            <person name="Johannesson H."/>
        </authorList>
    </citation>
    <scope>NUCLEOTIDE SEQUENCE</scope>
    <source>
        <strain evidence="3">CBS 118394</strain>
    </source>
</reference>
<evidence type="ECO:0000259" key="2">
    <source>
        <dbReference type="Pfam" id="PF22980"/>
    </source>
</evidence>
<evidence type="ECO:0000313" key="3">
    <source>
        <dbReference type="EMBL" id="KAK3315174.1"/>
    </source>
</evidence>
<feature type="compositionally biased region" description="Basic and acidic residues" evidence="1">
    <location>
        <begin position="90"/>
        <end position="100"/>
    </location>
</feature>
<name>A0AAE0HYD1_9PEZI</name>
<dbReference type="InterPro" id="IPR054505">
    <property type="entry name" value="Myb_DNA-bind_8"/>
</dbReference>
<accession>A0AAE0HYD1</accession>
<feature type="domain" description="Myb-like DNA-binding" evidence="2">
    <location>
        <begin position="8"/>
        <end position="57"/>
    </location>
</feature>
<evidence type="ECO:0000313" key="4">
    <source>
        <dbReference type="Proteomes" id="UP001283341"/>
    </source>
</evidence>
<evidence type="ECO:0000256" key="1">
    <source>
        <dbReference type="SAM" id="MobiDB-lite"/>
    </source>
</evidence>
<keyword evidence="4" id="KW-1185">Reference proteome</keyword>
<gene>
    <name evidence="3" type="ORF">B0H66DRAFT_335835</name>
</gene>
<proteinExistence type="predicted"/>
<reference evidence="3" key="2">
    <citation type="submission" date="2023-06" db="EMBL/GenBank/DDBJ databases">
        <authorList>
            <consortium name="Lawrence Berkeley National Laboratory"/>
            <person name="Haridas S."/>
            <person name="Hensen N."/>
            <person name="Bonometti L."/>
            <person name="Westerberg I."/>
            <person name="Brannstrom I.O."/>
            <person name="Guillou S."/>
            <person name="Cros-Aarteil S."/>
            <person name="Calhoun S."/>
            <person name="Kuo A."/>
            <person name="Mondo S."/>
            <person name="Pangilinan J."/>
            <person name="Riley R."/>
            <person name="Labutti K."/>
            <person name="Andreopoulos B."/>
            <person name="Lipzen A."/>
            <person name="Chen C."/>
            <person name="Yanf M."/>
            <person name="Daum C."/>
            <person name="Ng V."/>
            <person name="Clum A."/>
            <person name="Steindorff A."/>
            <person name="Ohm R."/>
            <person name="Martin F."/>
            <person name="Silar P."/>
            <person name="Natvig D."/>
            <person name="Lalanne C."/>
            <person name="Gautier V."/>
            <person name="Ament-Velasquez S.L."/>
            <person name="Kruys A."/>
            <person name="Hutchinson M.I."/>
            <person name="Powell A.J."/>
            <person name="Barry K."/>
            <person name="Miller A.N."/>
            <person name="Grigoriev I.V."/>
            <person name="Debuchy R."/>
            <person name="Gladieux P."/>
            <person name="Thoren M.H."/>
            <person name="Johannesson H."/>
        </authorList>
    </citation>
    <scope>NUCLEOTIDE SEQUENCE</scope>
    <source>
        <strain evidence="3">CBS 118394</strain>
    </source>
</reference>